<dbReference type="EMBL" id="JBAHYK010001044">
    <property type="protein sequence ID" value="KAL0569828.1"/>
    <property type="molecule type" value="Genomic_DNA"/>
</dbReference>
<organism evidence="1 2">
    <name type="scientific">Marasmius crinis-equi</name>
    <dbReference type="NCBI Taxonomy" id="585013"/>
    <lineage>
        <taxon>Eukaryota</taxon>
        <taxon>Fungi</taxon>
        <taxon>Dikarya</taxon>
        <taxon>Basidiomycota</taxon>
        <taxon>Agaricomycotina</taxon>
        <taxon>Agaricomycetes</taxon>
        <taxon>Agaricomycetidae</taxon>
        <taxon>Agaricales</taxon>
        <taxon>Marasmiineae</taxon>
        <taxon>Marasmiaceae</taxon>
        <taxon>Marasmius</taxon>
    </lineage>
</organism>
<keyword evidence="2" id="KW-1185">Reference proteome</keyword>
<proteinExistence type="predicted"/>
<sequence length="85" mass="9628">MLNIERNLKVISYEPEEPGVSLTNLLNQHEATVWTLEACGSLPIESVKGITDAKSVEFQNGEHLTFSQILLTLRWMSIHTFNNKT</sequence>
<protein>
    <submittedName>
        <fullName evidence="1">Uncharacterized protein</fullName>
    </submittedName>
</protein>
<reference evidence="1 2" key="1">
    <citation type="submission" date="2024-02" db="EMBL/GenBank/DDBJ databases">
        <title>A draft genome for the cacao thread blight pathogen Marasmius crinis-equi.</title>
        <authorList>
            <person name="Cohen S.P."/>
            <person name="Baruah I.K."/>
            <person name="Amoako-Attah I."/>
            <person name="Bukari Y."/>
            <person name="Meinhardt L.W."/>
            <person name="Bailey B.A."/>
        </authorList>
    </citation>
    <scope>NUCLEOTIDE SEQUENCE [LARGE SCALE GENOMIC DNA]</scope>
    <source>
        <strain evidence="1 2">GH-76</strain>
    </source>
</reference>
<dbReference type="Proteomes" id="UP001465976">
    <property type="component" value="Unassembled WGS sequence"/>
</dbReference>
<evidence type="ECO:0000313" key="1">
    <source>
        <dbReference type="EMBL" id="KAL0569828.1"/>
    </source>
</evidence>
<gene>
    <name evidence="1" type="ORF">V5O48_012132</name>
</gene>
<comment type="caution">
    <text evidence="1">The sequence shown here is derived from an EMBL/GenBank/DDBJ whole genome shotgun (WGS) entry which is preliminary data.</text>
</comment>
<name>A0ABR3F3L7_9AGAR</name>
<evidence type="ECO:0000313" key="2">
    <source>
        <dbReference type="Proteomes" id="UP001465976"/>
    </source>
</evidence>
<accession>A0ABR3F3L7</accession>